<feature type="transmembrane region" description="Helical" evidence="5">
    <location>
        <begin position="150"/>
        <end position="168"/>
    </location>
</feature>
<evidence type="ECO:0000256" key="2">
    <source>
        <dbReference type="ARBA" id="ARBA00022692"/>
    </source>
</evidence>
<proteinExistence type="predicted"/>
<evidence type="ECO:0000313" key="6">
    <source>
        <dbReference type="EMBL" id="ETO08033.1"/>
    </source>
</evidence>
<keyword evidence="7" id="KW-1185">Reference proteome</keyword>
<dbReference type="PANTHER" id="PTHR12570:SF9">
    <property type="entry name" value="MAGNESIUM TRANSPORTER NIPA8-RELATED"/>
    <property type="match status" value="1"/>
</dbReference>
<sequence length="297" mass="33348">YRHREFAYYAAACGGWIILLWLFVQFVVRLSRHDSHLYRTKYFRFHQFTIAALSGTMGAQNILFAKGASTLLVLTITNKGMMFTHYPTYLILIGLFWSIYFQLRWLNSGLKRFSALQVVPVFQSFWILVSVLGGLAVYQEFNDMNTLTKCVFPVGVLMTIGGVSYLTAQKQPKPHKQSSSKDNVMYHADVYVHIDGHASANASVGVDIDVAIESGNSSLSTIKETPQHFNGNVDGVTTNEDNPSHFGAKTYHVDRSSVQEKTLEHGATQHAVVTVTEKKEAEKNLTVPFHSTDFELL</sequence>
<feature type="transmembrane region" description="Helical" evidence="5">
    <location>
        <begin position="6"/>
        <end position="28"/>
    </location>
</feature>
<dbReference type="GO" id="GO:0015095">
    <property type="term" value="F:magnesium ion transmembrane transporter activity"/>
    <property type="evidence" value="ECO:0007669"/>
    <property type="project" value="InterPro"/>
</dbReference>
<evidence type="ECO:0000256" key="3">
    <source>
        <dbReference type="ARBA" id="ARBA00022989"/>
    </source>
</evidence>
<dbReference type="AlphaFoldDB" id="X6M1K4"/>
<keyword evidence="3 5" id="KW-1133">Transmembrane helix</keyword>
<reference evidence="6 7" key="1">
    <citation type="journal article" date="2013" name="Curr. Biol.">
        <title>The Genome of the Foraminiferan Reticulomyxa filosa.</title>
        <authorList>
            <person name="Glockner G."/>
            <person name="Hulsmann N."/>
            <person name="Schleicher M."/>
            <person name="Noegel A.A."/>
            <person name="Eichinger L."/>
            <person name="Gallinger C."/>
            <person name="Pawlowski J."/>
            <person name="Sierra R."/>
            <person name="Euteneuer U."/>
            <person name="Pillet L."/>
            <person name="Moustafa A."/>
            <person name="Platzer M."/>
            <person name="Groth M."/>
            <person name="Szafranski K."/>
            <person name="Schliwa M."/>
        </authorList>
    </citation>
    <scope>NUCLEOTIDE SEQUENCE [LARGE SCALE GENOMIC DNA]</scope>
</reference>
<dbReference type="OrthoDB" id="165382at2759"/>
<gene>
    <name evidence="6" type="ORF">RFI_29357</name>
</gene>
<organism evidence="6 7">
    <name type="scientific">Reticulomyxa filosa</name>
    <dbReference type="NCBI Taxonomy" id="46433"/>
    <lineage>
        <taxon>Eukaryota</taxon>
        <taxon>Sar</taxon>
        <taxon>Rhizaria</taxon>
        <taxon>Retaria</taxon>
        <taxon>Foraminifera</taxon>
        <taxon>Monothalamids</taxon>
        <taxon>Reticulomyxidae</taxon>
        <taxon>Reticulomyxa</taxon>
    </lineage>
</organism>
<accession>X6M1K4</accession>
<dbReference type="EMBL" id="ASPP01025424">
    <property type="protein sequence ID" value="ETO08033.1"/>
    <property type="molecule type" value="Genomic_DNA"/>
</dbReference>
<dbReference type="Pfam" id="PF05653">
    <property type="entry name" value="Mg_trans_NIPA"/>
    <property type="match status" value="1"/>
</dbReference>
<dbReference type="GO" id="GO:0016020">
    <property type="term" value="C:membrane"/>
    <property type="evidence" value="ECO:0007669"/>
    <property type="project" value="UniProtKB-SubCell"/>
</dbReference>
<dbReference type="Proteomes" id="UP000023152">
    <property type="component" value="Unassembled WGS sequence"/>
</dbReference>
<keyword evidence="4 5" id="KW-0472">Membrane</keyword>
<comment type="caution">
    <text evidence="6">The sequence shown here is derived from an EMBL/GenBank/DDBJ whole genome shotgun (WGS) entry which is preliminary data.</text>
</comment>
<dbReference type="InterPro" id="IPR008521">
    <property type="entry name" value="Mg_trans_NIPA"/>
</dbReference>
<protein>
    <submittedName>
        <fullName evidence="6">DUF803 domain protein</fullName>
    </submittedName>
</protein>
<feature type="transmembrane region" description="Helical" evidence="5">
    <location>
        <begin position="86"/>
        <end position="103"/>
    </location>
</feature>
<evidence type="ECO:0000313" key="7">
    <source>
        <dbReference type="Proteomes" id="UP000023152"/>
    </source>
</evidence>
<dbReference type="PANTHER" id="PTHR12570">
    <property type="match status" value="1"/>
</dbReference>
<comment type="subcellular location">
    <subcellularLocation>
        <location evidence="1">Membrane</location>
        <topology evidence="1">Multi-pass membrane protein</topology>
    </subcellularLocation>
</comment>
<feature type="non-terminal residue" evidence="6">
    <location>
        <position position="1"/>
    </location>
</feature>
<feature type="transmembrane region" description="Helical" evidence="5">
    <location>
        <begin position="48"/>
        <end position="74"/>
    </location>
</feature>
<name>X6M1K4_RETFI</name>
<feature type="transmembrane region" description="Helical" evidence="5">
    <location>
        <begin position="115"/>
        <end position="138"/>
    </location>
</feature>
<keyword evidence="2 5" id="KW-0812">Transmembrane</keyword>
<evidence type="ECO:0000256" key="4">
    <source>
        <dbReference type="ARBA" id="ARBA00023136"/>
    </source>
</evidence>
<evidence type="ECO:0000256" key="1">
    <source>
        <dbReference type="ARBA" id="ARBA00004141"/>
    </source>
</evidence>
<evidence type="ECO:0000256" key="5">
    <source>
        <dbReference type="SAM" id="Phobius"/>
    </source>
</evidence>